<reference evidence="1 2" key="1">
    <citation type="journal article" date="2019" name="Int. J. Syst. Evol. Microbiol.">
        <title>The Global Catalogue of Microorganisms (GCM) 10K type strain sequencing project: providing services to taxonomists for standard genome sequencing and annotation.</title>
        <authorList>
            <consortium name="The Broad Institute Genomics Platform"/>
            <consortium name="The Broad Institute Genome Sequencing Center for Infectious Disease"/>
            <person name="Wu L."/>
            <person name="Ma J."/>
        </authorList>
    </citation>
    <scope>NUCLEOTIDE SEQUENCE [LARGE SCALE GENOMIC DNA]</scope>
    <source>
        <strain evidence="1 2">JCM 11445</strain>
    </source>
</reference>
<evidence type="ECO:0000313" key="2">
    <source>
        <dbReference type="Proteomes" id="UP001500033"/>
    </source>
</evidence>
<organism evidence="1 2">
    <name type="scientific">Streptomyces rhizosphaericus</name>
    <dbReference type="NCBI Taxonomy" id="114699"/>
    <lineage>
        <taxon>Bacteria</taxon>
        <taxon>Bacillati</taxon>
        <taxon>Actinomycetota</taxon>
        <taxon>Actinomycetes</taxon>
        <taxon>Kitasatosporales</taxon>
        <taxon>Streptomycetaceae</taxon>
        <taxon>Streptomyces</taxon>
        <taxon>Streptomyces violaceusniger group</taxon>
    </lineage>
</organism>
<comment type="caution">
    <text evidence="1">The sequence shown here is derived from an EMBL/GenBank/DDBJ whole genome shotgun (WGS) entry which is preliminary data.</text>
</comment>
<sequence>MRRPGGAAYGLSLAWWFFQGGRLDRADRAAAYRTGQPGHMVGVALIFALSMSHETFDLMLAA</sequence>
<proteinExistence type="predicted"/>
<dbReference type="EMBL" id="BAAAIE010000006">
    <property type="protein sequence ID" value="GAA0972095.1"/>
    <property type="molecule type" value="Genomic_DNA"/>
</dbReference>
<evidence type="ECO:0000313" key="1">
    <source>
        <dbReference type="EMBL" id="GAA0972095.1"/>
    </source>
</evidence>
<dbReference type="Proteomes" id="UP001500033">
    <property type="component" value="Unassembled WGS sequence"/>
</dbReference>
<accession>A0ABN1S4J9</accession>
<gene>
    <name evidence="1" type="ORF">GCM10009576_015450</name>
</gene>
<protein>
    <submittedName>
        <fullName evidence="1">Uncharacterized protein</fullName>
    </submittedName>
</protein>
<keyword evidence="2" id="KW-1185">Reference proteome</keyword>
<name>A0ABN1S4J9_9ACTN</name>